<dbReference type="EMBL" id="UOFX01000056">
    <property type="protein sequence ID" value="VAX09654.1"/>
    <property type="molecule type" value="Genomic_DNA"/>
</dbReference>
<evidence type="ECO:0000313" key="1">
    <source>
        <dbReference type="EMBL" id="VAX09654.1"/>
    </source>
</evidence>
<proteinExistence type="predicted"/>
<gene>
    <name evidence="1" type="ORF">MNBD_GAMMA26-1131</name>
</gene>
<sequence>MLSLFSNKPLLDEDTTQWLFDAYAWALNNFGSDYFHAKTILVTPSNKHFPSSVNSRELLAATIFEQVTVYAGMHNWPLKLVELTPDYDPITPPSIIYNGIPRGDDTVLTLEGEVKDVEITYTMDQTRDPGVLTAVLAHHLASHLGRVSENPNPGGEKLLGHATDLLAIFMGFGLFLANNAFMVRSGCSGCGKSVQSLGFLSEDEMTYALAIFCVLKNIPNKEAFHYLKSPLRPLFKKAVKEIGNNEAAVNRLASIDRPLTTMLEN</sequence>
<organism evidence="1">
    <name type="scientific">hydrothermal vent metagenome</name>
    <dbReference type="NCBI Taxonomy" id="652676"/>
    <lineage>
        <taxon>unclassified sequences</taxon>
        <taxon>metagenomes</taxon>
        <taxon>ecological metagenomes</taxon>
    </lineage>
</organism>
<dbReference type="AlphaFoldDB" id="A0A3B1BCL4"/>
<protein>
    <submittedName>
        <fullName evidence="1">Uncharacterized protein</fullName>
    </submittedName>
</protein>
<name>A0A3B1BCL4_9ZZZZ</name>
<accession>A0A3B1BCL4</accession>
<reference evidence="1" key="1">
    <citation type="submission" date="2018-06" db="EMBL/GenBank/DDBJ databases">
        <authorList>
            <person name="Zhirakovskaya E."/>
        </authorList>
    </citation>
    <scope>NUCLEOTIDE SEQUENCE</scope>
</reference>